<reference evidence="1 2" key="1">
    <citation type="submission" date="2019-05" db="EMBL/GenBank/DDBJ databases">
        <title>Another draft genome of Portunus trituberculatus and its Hox gene families provides insights of decapod evolution.</title>
        <authorList>
            <person name="Jeong J.-H."/>
            <person name="Song I."/>
            <person name="Kim S."/>
            <person name="Choi T."/>
            <person name="Kim D."/>
            <person name="Ryu S."/>
            <person name="Kim W."/>
        </authorList>
    </citation>
    <scope>NUCLEOTIDE SEQUENCE [LARGE SCALE GENOMIC DNA]</scope>
    <source>
        <tissue evidence="1">Muscle</tissue>
    </source>
</reference>
<gene>
    <name evidence="1" type="ORF">E2C01_055721</name>
</gene>
<protein>
    <submittedName>
        <fullName evidence="1">Uncharacterized protein</fullName>
    </submittedName>
</protein>
<evidence type="ECO:0000313" key="2">
    <source>
        <dbReference type="Proteomes" id="UP000324222"/>
    </source>
</evidence>
<proteinExistence type="predicted"/>
<dbReference type="Proteomes" id="UP000324222">
    <property type="component" value="Unassembled WGS sequence"/>
</dbReference>
<comment type="caution">
    <text evidence="1">The sequence shown here is derived from an EMBL/GenBank/DDBJ whole genome shotgun (WGS) entry which is preliminary data.</text>
</comment>
<name>A0A5B7GWR1_PORTR</name>
<accession>A0A5B7GWR1</accession>
<evidence type="ECO:0000313" key="1">
    <source>
        <dbReference type="EMBL" id="MPC61647.1"/>
    </source>
</evidence>
<dbReference type="AlphaFoldDB" id="A0A5B7GWR1"/>
<keyword evidence="2" id="KW-1185">Reference proteome</keyword>
<dbReference type="EMBL" id="VSRR010018743">
    <property type="protein sequence ID" value="MPC61647.1"/>
    <property type="molecule type" value="Genomic_DNA"/>
</dbReference>
<organism evidence="1 2">
    <name type="scientific">Portunus trituberculatus</name>
    <name type="common">Swimming crab</name>
    <name type="synonym">Neptunus trituberculatus</name>
    <dbReference type="NCBI Taxonomy" id="210409"/>
    <lineage>
        <taxon>Eukaryota</taxon>
        <taxon>Metazoa</taxon>
        <taxon>Ecdysozoa</taxon>
        <taxon>Arthropoda</taxon>
        <taxon>Crustacea</taxon>
        <taxon>Multicrustacea</taxon>
        <taxon>Malacostraca</taxon>
        <taxon>Eumalacostraca</taxon>
        <taxon>Eucarida</taxon>
        <taxon>Decapoda</taxon>
        <taxon>Pleocyemata</taxon>
        <taxon>Brachyura</taxon>
        <taxon>Eubrachyura</taxon>
        <taxon>Portunoidea</taxon>
        <taxon>Portunidae</taxon>
        <taxon>Portuninae</taxon>
        <taxon>Portunus</taxon>
    </lineage>
</organism>
<sequence length="89" mass="9761">MRTVRRHNSVSQNSFGHPLLKCVSALTSPQADHLQPMSLHRLTLSLAHTLPQADFISSQVSSHPKVASPIILYIPLVSKLTFNHAALLS</sequence>